<dbReference type="GO" id="GO:0003824">
    <property type="term" value="F:catalytic activity"/>
    <property type="evidence" value="ECO:0007669"/>
    <property type="project" value="InterPro"/>
</dbReference>
<feature type="active site" description="Tele-AMP-histidine intermediate" evidence="1">
    <location>
        <position position="98"/>
    </location>
</feature>
<sequence length="110" mass="12414">MKDCLFCKIINKELPSEIIYESDEIITLKDIHPKATFHILILPKKHITSINHLKLEDKNLVGALFLVAKEIAKGNNLKGYKITINVGKEGGQLIEHLHLHLLGGKIKEMP</sequence>
<feature type="domain" description="HIT" evidence="4">
    <location>
        <begin position="5"/>
        <end position="110"/>
    </location>
</feature>
<dbReference type="InterPro" id="IPR001310">
    <property type="entry name" value="Histidine_triad_HIT"/>
</dbReference>
<comment type="caution">
    <text evidence="5">The sequence shown here is derived from an EMBL/GenBank/DDBJ whole genome shotgun (WGS) entry which is preliminary data.</text>
</comment>
<dbReference type="PANTHER" id="PTHR23089">
    <property type="entry name" value="HISTIDINE TRIAD HIT PROTEIN"/>
    <property type="match status" value="1"/>
</dbReference>
<dbReference type="InterPro" id="IPR019808">
    <property type="entry name" value="Histidine_triad_CS"/>
</dbReference>
<accession>A0A1G2DVV9</accession>
<evidence type="ECO:0000313" key="5">
    <source>
        <dbReference type="EMBL" id="OGZ17676.1"/>
    </source>
</evidence>
<name>A0A1G2DVV9_9BACT</name>
<dbReference type="AlphaFoldDB" id="A0A1G2DVV9"/>
<evidence type="ECO:0000259" key="4">
    <source>
        <dbReference type="PROSITE" id="PS51084"/>
    </source>
</evidence>
<evidence type="ECO:0000256" key="3">
    <source>
        <dbReference type="PROSITE-ProRule" id="PRU00464"/>
    </source>
</evidence>
<dbReference type="EMBL" id="MHLV01000017">
    <property type="protein sequence ID" value="OGZ17676.1"/>
    <property type="molecule type" value="Genomic_DNA"/>
</dbReference>
<dbReference type="InterPro" id="IPR011146">
    <property type="entry name" value="HIT-like"/>
</dbReference>
<evidence type="ECO:0000256" key="1">
    <source>
        <dbReference type="PIRSR" id="PIRSR601310-1"/>
    </source>
</evidence>
<gene>
    <name evidence="5" type="ORF">A2Z78_00345</name>
</gene>
<dbReference type="PROSITE" id="PS51084">
    <property type="entry name" value="HIT_2"/>
    <property type="match status" value="1"/>
</dbReference>
<dbReference type="Proteomes" id="UP000176752">
    <property type="component" value="Unassembled WGS sequence"/>
</dbReference>
<dbReference type="Pfam" id="PF11969">
    <property type="entry name" value="DcpS_C"/>
    <property type="match status" value="1"/>
</dbReference>
<protein>
    <submittedName>
        <fullName evidence="5">Histidine triad nucleotide-binding protein</fullName>
    </submittedName>
</protein>
<dbReference type="PROSITE" id="PS00892">
    <property type="entry name" value="HIT_1"/>
    <property type="match status" value="1"/>
</dbReference>
<evidence type="ECO:0000313" key="6">
    <source>
        <dbReference type="Proteomes" id="UP000176752"/>
    </source>
</evidence>
<dbReference type="InterPro" id="IPR036265">
    <property type="entry name" value="HIT-like_sf"/>
</dbReference>
<dbReference type="STRING" id="1801660.A2Z78_00345"/>
<reference evidence="5 6" key="1">
    <citation type="journal article" date="2016" name="Nat. Commun.">
        <title>Thousands of microbial genomes shed light on interconnected biogeochemical processes in an aquifer system.</title>
        <authorList>
            <person name="Anantharaman K."/>
            <person name="Brown C.T."/>
            <person name="Hug L.A."/>
            <person name="Sharon I."/>
            <person name="Castelle C.J."/>
            <person name="Probst A.J."/>
            <person name="Thomas B.C."/>
            <person name="Singh A."/>
            <person name="Wilkins M.J."/>
            <person name="Karaoz U."/>
            <person name="Brodie E.L."/>
            <person name="Williams K.H."/>
            <person name="Hubbard S.S."/>
            <person name="Banfield J.F."/>
        </authorList>
    </citation>
    <scope>NUCLEOTIDE SEQUENCE [LARGE SCALE GENOMIC DNA]</scope>
</reference>
<dbReference type="PRINTS" id="PR00332">
    <property type="entry name" value="HISTRIAD"/>
</dbReference>
<proteinExistence type="predicted"/>
<dbReference type="Gene3D" id="3.30.428.10">
    <property type="entry name" value="HIT-like"/>
    <property type="match status" value="1"/>
</dbReference>
<feature type="short sequence motif" description="Histidine triad motif" evidence="2 3">
    <location>
        <begin position="96"/>
        <end position="100"/>
    </location>
</feature>
<evidence type="ECO:0000256" key="2">
    <source>
        <dbReference type="PIRSR" id="PIRSR601310-3"/>
    </source>
</evidence>
<organism evidence="5 6">
    <name type="scientific">Candidatus Nealsonbacteria bacterium RBG_13_36_15</name>
    <dbReference type="NCBI Taxonomy" id="1801660"/>
    <lineage>
        <taxon>Bacteria</taxon>
        <taxon>Candidatus Nealsoniibacteriota</taxon>
    </lineage>
</organism>
<dbReference type="SUPFAM" id="SSF54197">
    <property type="entry name" value="HIT-like"/>
    <property type="match status" value="1"/>
</dbReference>